<dbReference type="GO" id="GO:0051082">
    <property type="term" value="F:unfolded protein binding"/>
    <property type="evidence" value="ECO:0007669"/>
    <property type="project" value="TreeGrafter"/>
</dbReference>
<dbReference type="GO" id="GO:0005737">
    <property type="term" value="C:cytoplasm"/>
    <property type="evidence" value="ECO:0007669"/>
    <property type="project" value="UniProtKB-SubCell"/>
</dbReference>
<comment type="caution">
    <text evidence="4">The sequence shown here is derived from an EMBL/GenBank/DDBJ whole genome shotgun (WGS) entry which is preliminary data.</text>
</comment>
<dbReference type="EMBL" id="MLAK01001026">
    <property type="protein sequence ID" value="OHS99061.1"/>
    <property type="molecule type" value="Genomic_DNA"/>
</dbReference>
<keyword evidence="5" id="KW-1185">Reference proteome</keyword>
<dbReference type="VEuPathDB" id="TrichDB:TRFO_08630"/>
<protein>
    <submittedName>
        <fullName evidence="4">Nuclear movement protein</fullName>
    </submittedName>
</protein>
<keyword evidence="2" id="KW-0963">Cytoplasm</keyword>
<evidence type="ECO:0000256" key="1">
    <source>
        <dbReference type="ARBA" id="ARBA00004496"/>
    </source>
</evidence>
<dbReference type="AlphaFoldDB" id="A0A1J4JNH2"/>
<dbReference type="InterPro" id="IPR008978">
    <property type="entry name" value="HSP20-like_chaperone"/>
</dbReference>
<reference evidence="4" key="1">
    <citation type="submission" date="2016-10" db="EMBL/GenBank/DDBJ databases">
        <authorList>
            <person name="Benchimol M."/>
            <person name="Almeida L.G."/>
            <person name="Vasconcelos A.T."/>
            <person name="Perreira-Neves A."/>
            <person name="Rosa I.A."/>
            <person name="Tasca T."/>
            <person name="Bogo M.R."/>
            <person name="de Souza W."/>
        </authorList>
    </citation>
    <scope>NUCLEOTIDE SEQUENCE [LARGE SCALE GENOMIC DNA]</scope>
    <source>
        <strain evidence="4">K</strain>
    </source>
</reference>
<comment type="subcellular location">
    <subcellularLocation>
        <location evidence="1">Cytoplasm</location>
    </subcellularLocation>
</comment>
<dbReference type="GeneID" id="94829110"/>
<dbReference type="FunFam" id="2.60.40.790:FF:000001">
    <property type="entry name" value="Nuclear migration protein nudC"/>
    <property type="match status" value="1"/>
</dbReference>
<name>A0A1J4JNH2_9EUKA</name>
<dbReference type="RefSeq" id="XP_068352198.1">
    <property type="nucleotide sequence ID" value="XM_068494406.1"/>
</dbReference>
<dbReference type="SUPFAM" id="SSF49764">
    <property type="entry name" value="HSP20-like chaperones"/>
    <property type="match status" value="1"/>
</dbReference>
<proteinExistence type="predicted"/>
<evidence type="ECO:0000313" key="5">
    <source>
        <dbReference type="Proteomes" id="UP000179807"/>
    </source>
</evidence>
<evidence type="ECO:0000259" key="3">
    <source>
        <dbReference type="PROSITE" id="PS51203"/>
    </source>
</evidence>
<dbReference type="Pfam" id="PF04969">
    <property type="entry name" value="CS"/>
    <property type="match status" value="1"/>
</dbReference>
<organism evidence="4 5">
    <name type="scientific">Tritrichomonas foetus</name>
    <dbReference type="NCBI Taxonomy" id="1144522"/>
    <lineage>
        <taxon>Eukaryota</taxon>
        <taxon>Metamonada</taxon>
        <taxon>Parabasalia</taxon>
        <taxon>Tritrichomonadida</taxon>
        <taxon>Tritrichomonadidae</taxon>
        <taxon>Tritrichomonas</taxon>
    </lineage>
</organism>
<accession>A0A1J4JNH2</accession>
<dbReference type="CDD" id="cd06467">
    <property type="entry name" value="p23_NUDC_like"/>
    <property type="match status" value="1"/>
</dbReference>
<dbReference type="GO" id="GO:0006457">
    <property type="term" value="P:protein folding"/>
    <property type="evidence" value="ECO:0007669"/>
    <property type="project" value="TreeGrafter"/>
</dbReference>
<dbReference type="Proteomes" id="UP000179807">
    <property type="component" value="Unassembled WGS sequence"/>
</dbReference>
<dbReference type="OrthoDB" id="416217at2759"/>
<evidence type="ECO:0000313" key="4">
    <source>
        <dbReference type="EMBL" id="OHS99061.1"/>
    </source>
</evidence>
<dbReference type="Gene3D" id="2.60.40.790">
    <property type="match status" value="1"/>
</dbReference>
<dbReference type="PROSITE" id="PS51203">
    <property type="entry name" value="CS"/>
    <property type="match status" value="1"/>
</dbReference>
<dbReference type="PANTHER" id="PTHR12356:SF3">
    <property type="entry name" value="NUCLEAR MIGRATION PROTEIN NUDC"/>
    <property type="match status" value="1"/>
</dbReference>
<gene>
    <name evidence="4" type="ORF">TRFO_08630</name>
</gene>
<dbReference type="InterPro" id="IPR037898">
    <property type="entry name" value="NudC_fam"/>
</dbReference>
<feature type="domain" description="CS" evidence="3">
    <location>
        <begin position="62"/>
        <end position="154"/>
    </location>
</feature>
<dbReference type="InterPro" id="IPR007052">
    <property type="entry name" value="CS_dom"/>
</dbReference>
<dbReference type="PANTHER" id="PTHR12356">
    <property type="entry name" value="NUCLEAR MOVEMENT PROTEIN NUDC"/>
    <property type="match status" value="1"/>
</dbReference>
<sequence>MSLAQQPYNEIIIIMCMDINEDKHGKYRMKMLHLTFHITCHQNCPTNYFVLKNDIRFMSEETKTLPYTWEQTLEDVTVSVIVESGVPGKMVNVKITKDHLIVGIKGKDPIIDGDLSELVKPGDSSWTIVDVKGGREIQVELIKKEGMHWWKNVIKGDPEIDVSKIEPENSKLSDLDPETRQTVEKMMYDQQAKARGLPTSEEVKNREMLEKIQREHPEFAAQLQGAKVAGGQ</sequence>
<evidence type="ECO:0000256" key="2">
    <source>
        <dbReference type="ARBA" id="ARBA00022490"/>
    </source>
</evidence>